<reference evidence="1 2" key="1">
    <citation type="journal article" date="2020" name="IScience">
        <title>Genome Sequencing of the Endangered Kingdonia uniflora (Circaeasteraceae, Ranunculales) Reveals Potential Mechanisms of Evolutionary Specialization.</title>
        <authorList>
            <person name="Sun Y."/>
            <person name="Deng T."/>
            <person name="Zhang A."/>
            <person name="Moore M.J."/>
            <person name="Landis J.B."/>
            <person name="Lin N."/>
            <person name="Zhang H."/>
            <person name="Zhang X."/>
            <person name="Huang J."/>
            <person name="Zhang X."/>
            <person name="Sun H."/>
            <person name="Wang H."/>
        </authorList>
    </citation>
    <scope>NUCLEOTIDE SEQUENCE [LARGE SCALE GENOMIC DNA]</scope>
    <source>
        <strain evidence="1">TB1705</strain>
        <tissue evidence="1">Leaf</tissue>
    </source>
</reference>
<accession>A0A7J7LXV9</accession>
<evidence type="ECO:0000313" key="2">
    <source>
        <dbReference type="Proteomes" id="UP000541444"/>
    </source>
</evidence>
<dbReference type="PANTHER" id="PTHR15681:SF1">
    <property type="entry name" value="MAD2L1-BINDING PROTEIN"/>
    <property type="match status" value="1"/>
</dbReference>
<name>A0A7J7LXV9_9MAGN</name>
<sequence>MLKEKEGEGSSGTEECTEIFTVATTLERFVIFHVVKEIVGFILYMHQQIPAILQGISVEFDSMHIECKQLKLVLTEKEVKASTRRQQNGRMREVKNGIRRLEKLMTSFSKLQIAFQMMLNEVHCIQEVILVLGASPIHPQHVYELFFWNGKSFPENAAEDYTKSSRVAEALARKAIRALISSGAGSVSYGGPTKLFLLVKAPATFNLPLHFLPKRDFRYSKKVSLYLYATYTLF</sequence>
<dbReference type="PANTHER" id="PTHR15681">
    <property type="entry name" value="MAD2L1-BINDING PROTEIN"/>
    <property type="match status" value="1"/>
</dbReference>
<dbReference type="Gene3D" id="3.30.900.20">
    <property type="match status" value="1"/>
</dbReference>
<dbReference type="InterPro" id="IPR053729">
    <property type="entry name" value="MAD2L1BP_domain_sf"/>
</dbReference>
<evidence type="ECO:0000313" key="1">
    <source>
        <dbReference type="EMBL" id="KAF6147437.1"/>
    </source>
</evidence>
<comment type="caution">
    <text evidence="1">The sequence shown here is derived from an EMBL/GenBank/DDBJ whole genome shotgun (WGS) entry which is preliminary data.</text>
</comment>
<organism evidence="1 2">
    <name type="scientific">Kingdonia uniflora</name>
    <dbReference type="NCBI Taxonomy" id="39325"/>
    <lineage>
        <taxon>Eukaryota</taxon>
        <taxon>Viridiplantae</taxon>
        <taxon>Streptophyta</taxon>
        <taxon>Embryophyta</taxon>
        <taxon>Tracheophyta</taxon>
        <taxon>Spermatophyta</taxon>
        <taxon>Magnoliopsida</taxon>
        <taxon>Ranunculales</taxon>
        <taxon>Circaeasteraceae</taxon>
        <taxon>Kingdonia</taxon>
    </lineage>
</organism>
<keyword evidence="2" id="KW-1185">Reference proteome</keyword>
<dbReference type="Proteomes" id="UP000541444">
    <property type="component" value="Unassembled WGS sequence"/>
</dbReference>
<dbReference type="GO" id="GO:0007096">
    <property type="term" value="P:regulation of exit from mitosis"/>
    <property type="evidence" value="ECO:0007669"/>
    <property type="project" value="InterPro"/>
</dbReference>
<dbReference type="EMBL" id="JACGCM010001903">
    <property type="protein sequence ID" value="KAF6147437.1"/>
    <property type="molecule type" value="Genomic_DNA"/>
</dbReference>
<dbReference type="InterPro" id="IPR009511">
    <property type="entry name" value="MAD1/Cdc20-bound-Mad2-bd"/>
</dbReference>
<protein>
    <submittedName>
        <fullName evidence="1">Uncharacterized protein</fullName>
    </submittedName>
</protein>
<dbReference type="GO" id="GO:0005634">
    <property type="term" value="C:nucleus"/>
    <property type="evidence" value="ECO:0007669"/>
    <property type="project" value="InterPro"/>
</dbReference>
<proteinExistence type="predicted"/>
<dbReference type="OrthoDB" id="768308at2759"/>
<gene>
    <name evidence="1" type="ORF">GIB67_022097</name>
</gene>
<dbReference type="AlphaFoldDB" id="A0A7J7LXV9"/>